<dbReference type="PANTHER" id="PTHR28051:SF1">
    <property type="entry name" value="PROTEIN MTL1-RELATED"/>
    <property type="match status" value="1"/>
</dbReference>
<dbReference type="STRING" id="1220162.K1VVL7"/>
<dbReference type="GO" id="GO:0007039">
    <property type="term" value="P:protein catabolic process in the vacuole"/>
    <property type="evidence" value="ECO:0007669"/>
    <property type="project" value="TreeGrafter"/>
</dbReference>
<feature type="compositionally biased region" description="Polar residues" evidence="1">
    <location>
        <begin position="1"/>
        <end position="13"/>
    </location>
</feature>
<feature type="compositionally biased region" description="Polar residues" evidence="1">
    <location>
        <begin position="605"/>
        <end position="617"/>
    </location>
</feature>
<protein>
    <submittedName>
        <fullName evidence="3">Regulation of carbohydrate metabolism-related protein</fullName>
    </submittedName>
</protein>
<evidence type="ECO:0000256" key="1">
    <source>
        <dbReference type="SAM" id="MobiDB-lite"/>
    </source>
</evidence>
<feature type="compositionally biased region" description="Polar residues" evidence="1">
    <location>
        <begin position="186"/>
        <end position="195"/>
    </location>
</feature>
<dbReference type="GO" id="GO:0005773">
    <property type="term" value="C:vacuole"/>
    <property type="evidence" value="ECO:0007669"/>
    <property type="project" value="GOC"/>
</dbReference>
<dbReference type="Proteomes" id="UP000006757">
    <property type="component" value="Unassembled WGS sequence"/>
</dbReference>
<sequence>MAQIIPSITSLPSDSGAAPSVEDIQDHLPSICVDYLSHNWTEEDVWASWRNMTRHKHEIANGVRLENASWRTWQKQRNKLRTISPETLNWLKDSDVTWLYGPLHTANVQSVPAPKLPSAADRLGIENGSAKPGILKHRTLSELLSIPGSSSPTQEEDDDSGPSDYVTATGKSKGNKKPALMKTKSDSLLSRSNSLPARRRAPPDLSLANDTKNKSKKETSPENTKDSGKRHITFNTFVEQCIALDDPIVTRDDSDEEDMLEMKTSLSRYSSRSSSGQSGSSQTIQKIPPTMLKTLGSYTNNPSLPRMVYMPPLEYRSPGVEETPVTSPMGIPSPRVAMAARQWNSNPAAAQIDEDFHTGDDYFGGPDLTAGQSPAKSGVSPAAAGPYGRSPVVQQPPAQPKWRAGQDNSAQASSNSSSTSSLNGLGSPSPGRGILKVRSPQPPSADTGSPDQLSPPVSFNYNPSVATGFGGLYGSYDGSPAQIPFNGAQSSEPEARGRSTSRGSGSSQYDRSTASRNSSSSSIGSSIGSVSRSPGDNAAAPAAIPKPVRPVNPALDKVQEGSEWRPAPASSTQEPMDVDYSPERSTTPTPHSSPQIVLRPLKDTSPASLPHTSTRNAVPSHPPTKSPAAPDLSAEMQIDSASTVPMSAPTGRRSPATVASTGAHAEPTLSQPVDDDDGSTLIGRATNIANTAKDLLGALWYGAHDEQRTSQPDRRNHRRGGSLG</sequence>
<dbReference type="EMBL" id="AMBO01000332">
    <property type="protein sequence ID" value="EKD00863.1"/>
    <property type="molecule type" value="Genomic_DNA"/>
</dbReference>
<feature type="domain" description="Nitrogen regulatory protein areA GATA-like" evidence="2">
    <location>
        <begin position="48"/>
        <end position="75"/>
    </location>
</feature>
<dbReference type="OMA" id="YMPPLEY"/>
<evidence type="ECO:0000313" key="3">
    <source>
        <dbReference type="EMBL" id="EKD00863.1"/>
    </source>
</evidence>
<reference evidence="3 4" key="1">
    <citation type="journal article" date="2012" name="Eukaryot. Cell">
        <title>Genome sequence of the Trichosporon asahii environmental strain CBS 8904.</title>
        <authorList>
            <person name="Yang R.Y."/>
            <person name="Li H.T."/>
            <person name="Zhu H."/>
            <person name="Zhou G.P."/>
            <person name="Wang M."/>
            <person name="Wang L."/>
        </authorList>
    </citation>
    <scope>NUCLEOTIDE SEQUENCE [LARGE SCALE GENOMIC DNA]</scope>
    <source>
        <strain evidence="3 4">CBS 8904</strain>
    </source>
</reference>
<accession>K1VVL7</accession>
<dbReference type="eggNOG" id="ENOG502QSII">
    <property type="taxonomic scope" value="Eukaryota"/>
</dbReference>
<proteinExistence type="predicted"/>
<feature type="region of interest" description="Disordered" evidence="1">
    <location>
        <begin position="704"/>
        <end position="724"/>
    </location>
</feature>
<feature type="region of interest" description="Disordered" evidence="1">
    <location>
        <begin position="1"/>
        <end position="20"/>
    </location>
</feature>
<dbReference type="InterPro" id="IPR052292">
    <property type="entry name" value="Glucose_repression_reg"/>
</dbReference>
<feature type="region of interest" description="Disordered" evidence="1">
    <location>
        <begin position="145"/>
        <end position="231"/>
    </location>
</feature>
<dbReference type="AlphaFoldDB" id="K1VVL7"/>
<dbReference type="HOGENOM" id="CLU_010298_0_0_1"/>
<dbReference type="InterPro" id="IPR013860">
    <property type="entry name" value="AreA_GATA"/>
</dbReference>
<feature type="region of interest" description="Disordered" evidence="1">
    <location>
        <begin position="356"/>
        <end position="680"/>
    </location>
</feature>
<dbReference type="GO" id="GO:0042149">
    <property type="term" value="P:cellular response to glucose starvation"/>
    <property type="evidence" value="ECO:0007669"/>
    <property type="project" value="TreeGrafter"/>
</dbReference>
<evidence type="ECO:0000259" key="2">
    <source>
        <dbReference type="Pfam" id="PF08550"/>
    </source>
</evidence>
<feature type="compositionally biased region" description="Low complexity" evidence="1">
    <location>
        <begin position="409"/>
        <end position="430"/>
    </location>
</feature>
<evidence type="ECO:0000313" key="4">
    <source>
        <dbReference type="Proteomes" id="UP000006757"/>
    </source>
</evidence>
<feature type="compositionally biased region" description="Polar residues" evidence="1">
    <location>
        <begin position="444"/>
        <end position="465"/>
    </location>
</feature>
<feature type="compositionally biased region" description="Low complexity" evidence="1">
    <location>
        <begin position="265"/>
        <end position="282"/>
    </location>
</feature>
<keyword evidence="4" id="KW-1185">Reference proteome</keyword>
<gene>
    <name evidence="3" type="ORF">A1Q2_04831</name>
</gene>
<feature type="region of interest" description="Disordered" evidence="1">
    <location>
        <begin position="248"/>
        <end position="286"/>
    </location>
</feature>
<feature type="compositionally biased region" description="Basic and acidic residues" evidence="1">
    <location>
        <begin position="211"/>
        <end position="229"/>
    </location>
</feature>
<dbReference type="OrthoDB" id="5563539at2759"/>
<dbReference type="PANTHER" id="PTHR28051">
    <property type="entry name" value="PROTEIN MTL1-RELATED"/>
    <property type="match status" value="1"/>
</dbReference>
<feature type="compositionally biased region" description="Low complexity" evidence="1">
    <location>
        <begin position="515"/>
        <end position="533"/>
    </location>
</feature>
<comment type="caution">
    <text evidence="3">The sequence shown here is derived from an EMBL/GenBank/DDBJ whole genome shotgun (WGS) entry which is preliminary data.</text>
</comment>
<organism evidence="3 4">
    <name type="scientific">Trichosporon asahii var. asahii (strain CBS 8904)</name>
    <name type="common">Yeast</name>
    <dbReference type="NCBI Taxonomy" id="1220162"/>
    <lineage>
        <taxon>Eukaryota</taxon>
        <taxon>Fungi</taxon>
        <taxon>Dikarya</taxon>
        <taxon>Basidiomycota</taxon>
        <taxon>Agaricomycotina</taxon>
        <taxon>Tremellomycetes</taxon>
        <taxon>Trichosporonales</taxon>
        <taxon>Trichosporonaceae</taxon>
        <taxon>Trichosporon</taxon>
    </lineage>
</organism>
<dbReference type="InParanoid" id="K1VVL7"/>
<feature type="compositionally biased region" description="Basic and acidic residues" evidence="1">
    <location>
        <begin position="704"/>
        <end position="714"/>
    </location>
</feature>
<feature type="compositionally biased region" description="Polar residues" evidence="1">
    <location>
        <begin position="583"/>
        <end position="595"/>
    </location>
</feature>
<feature type="compositionally biased region" description="Basic residues" evidence="1">
    <location>
        <begin position="715"/>
        <end position="724"/>
    </location>
</feature>
<feature type="compositionally biased region" description="Low complexity" evidence="1">
    <location>
        <begin position="498"/>
        <end position="507"/>
    </location>
</feature>
<name>K1VVL7_TRIAC</name>
<dbReference type="Pfam" id="PF08550">
    <property type="entry name" value="GATA_AreA"/>
    <property type="match status" value="1"/>
</dbReference>